<dbReference type="GO" id="GO:0016491">
    <property type="term" value="F:oxidoreductase activity"/>
    <property type="evidence" value="ECO:0007669"/>
    <property type="project" value="UniProtKB-KW"/>
</dbReference>
<keyword evidence="1" id="KW-0285">Flavoprotein</keyword>
<evidence type="ECO:0000256" key="2">
    <source>
        <dbReference type="ARBA" id="ARBA00022643"/>
    </source>
</evidence>
<evidence type="ECO:0000256" key="3">
    <source>
        <dbReference type="ARBA" id="ARBA00023002"/>
    </source>
</evidence>
<evidence type="ECO:0000313" key="5">
    <source>
        <dbReference type="EMBL" id="NQV65262.1"/>
    </source>
</evidence>
<gene>
    <name evidence="5" type="ORF">HQ497_07845</name>
</gene>
<dbReference type="InterPro" id="IPR029479">
    <property type="entry name" value="Nitroreductase"/>
</dbReference>
<dbReference type="Pfam" id="PF00881">
    <property type="entry name" value="Nitroreductase"/>
    <property type="match status" value="1"/>
</dbReference>
<comment type="caution">
    <text evidence="5">The sequence shown here is derived from an EMBL/GenBank/DDBJ whole genome shotgun (WGS) entry which is preliminary data.</text>
</comment>
<name>A0A972VYA1_9GAMM</name>
<dbReference type="PANTHER" id="PTHR23026">
    <property type="entry name" value="NADPH NITROREDUCTASE"/>
    <property type="match status" value="1"/>
</dbReference>
<proteinExistence type="predicted"/>
<dbReference type="Gene3D" id="3.40.109.10">
    <property type="entry name" value="NADH Oxidase"/>
    <property type="match status" value="1"/>
</dbReference>
<dbReference type="InterPro" id="IPR050627">
    <property type="entry name" value="Nitroreductase/BluB"/>
</dbReference>
<organism evidence="5 6">
    <name type="scientific">SAR86 cluster bacterium</name>
    <dbReference type="NCBI Taxonomy" id="2030880"/>
    <lineage>
        <taxon>Bacteria</taxon>
        <taxon>Pseudomonadati</taxon>
        <taxon>Pseudomonadota</taxon>
        <taxon>Gammaproteobacteria</taxon>
        <taxon>SAR86 cluster</taxon>
    </lineage>
</organism>
<dbReference type="SUPFAM" id="SSF55469">
    <property type="entry name" value="FMN-dependent nitroreductase-like"/>
    <property type="match status" value="1"/>
</dbReference>
<keyword evidence="2" id="KW-0288">FMN</keyword>
<evidence type="ECO:0000313" key="6">
    <source>
        <dbReference type="Proteomes" id="UP000754644"/>
    </source>
</evidence>
<feature type="domain" description="Nitroreductase" evidence="4">
    <location>
        <begin position="12"/>
        <end position="189"/>
    </location>
</feature>
<keyword evidence="3" id="KW-0560">Oxidoreductase</keyword>
<reference evidence="5" key="1">
    <citation type="submission" date="2020-05" db="EMBL/GenBank/DDBJ databases">
        <title>Sulfur intermediates as new biogeochemical hubs in an aquatic model microbial ecosystem.</title>
        <authorList>
            <person name="Vigneron A."/>
        </authorList>
    </citation>
    <scope>NUCLEOTIDE SEQUENCE</scope>
    <source>
        <strain evidence="5">Bin.250</strain>
    </source>
</reference>
<protein>
    <submittedName>
        <fullName evidence="5">Nitroreductase family protein</fullName>
    </submittedName>
</protein>
<dbReference type="AlphaFoldDB" id="A0A972VYA1"/>
<evidence type="ECO:0000259" key="4">
    <source>
        <dbReference type="Pfam" id="PF00881"/>
    </source>
</evidence>
<dbReference type="InterPro" id="IPR000415">
    <property type="entry name" value="Nitroreductase-like"/>
</dbReference>
<dbReference type="EMBL" id="JABMOJ010000295">
    <property type="protein sequence ID" value="NQV65262.1"/>
    <property type="molecule type" value="Genomic_DNA"/>
</dbReference>
<sequence>MVDLYEAMSTLRAVRRLKPDLIPAEVLGRVLQAAAWAPTGGNVQPFRIIAVQQPVLKQGLGALYHAEWHEYSKGHLAAMPGMREAAREQMAKMLKAGNYLASHMAETPVILVFCFNPDYMAITDSGLGRPSIVGGGSVYTAVQNVMLACRAEGLGCVLTTLLCQKEQAVKELLGIPADWYTCAHVPIGYPVLKGHGPISRRPLDKLVFSDQWAQPFTE</sequence>
<evidence type="ECO:0000256" key="1">
    <source>
        <dbReference type="ARBA" id="ARBA00022630"/>
    </source>
</evidence>
<dbReference type="Proteomes" id="UP000754644">
    <property type="component" value="Unassembled WGS sequence"/>
</dbReference>
<accession>A0A972VYA1</accession>
<dbReference type="PANTHER" id="PTHR23026:SF90">
    <property type="entry name" value="IODOTYROSINE DEIODINASE 1"/>
    <property type="match status" value="1"/>
</dbReference>